<feature type="compositionally biased region" description="Acidic residues" evidence="1">
    <location>
        <begin position="180"/>
        <end position="202"/>
    </location>
</feature>
<organism evidence="2">
    <name type="scientific">freshwater metagenome</name>
    <dbReference type="NCBI Taxonomy" id="449393"/>
    <lineage>
        <taxon>unclassified sequences</taxon>
        <taxon>metagenomes</taxon>
        <taxon>ecological metagenomes</taxon>
    </lineage>
</organism>
<feature type="compositionally biased region" description="Low complexity" evidence="1">
    <location>
        <begin position="130"/>
        <end position="166"/>
    </location>
</feature>
<protein>
    <submittedName>
        <fullName evidence="2">Unannotated protein</fullName>
    </submittedName>
</protein>
<dbReference type="EMBL" id="CAFBLO010000051">
    <property type="protein sequence ID" value="CAB4868599.1"/>
    <property type="molecule type" value="Genomic_DNA"/>
</dbReference>
<dbReference type="AlphaFoldDB" id="A0A6J7DJT9"/>
<evidence type="ECO:0000256" key="1">
    <source>
        <dbReference type="SAM" id="MobiDB-lite"/>
    </source>
</evidence>
<accession>A0A6J7DJT9</accession>
<name>A0A6J7DJT9_9ZZZZ</name>
<proteinExistence type="predicted"/>
<feature type="compositionally biased region" description="Low complexity" evidence="1">
    <location>
        <begin position="100"/>
        <end position="123"/>
    </location>
</feature>
<evidence type="ECO:0000313" key="2">
    <source>
        <dbReference type="EMBL" id="CAB4868599.1"/>
    </source>
</evidence>
<feature type="compositionally biased region" description="Gly residues" evidence="1">
    <location>
        <begin position="167"/>
        <end position="176"/>
    </location>
</feature>
<gene>
    <name evidence="2" type="ORF">UFOPK3364_00624</name>
</gene>
<sequence length="202" mass="18876">MNIQGPLLLLGMTATTGVGLGTVAVNSGAINVEDVSGLLADTTNAVSGPVAGADNAFGPTASPVSPQVTASSLVPVPDTSLAQVAIDGASGGSTTTYDPGTAGASSGASSGTNSGTSHGASSGSTGGSSGSNSGSNPGHNSGSNSGNNSGASNGTNSGSSHGTSSGSSGGSSGGSHNGDEGEDNDHEDHEDHEDNEDNGDDD</sequence>
<reference evidence="2" key="1">
    <citation type="submission" date="2020-05" db="EMBL/GenBank/DDBJ databases">
        <authorList>
            <person name="Chiriac C."/>
            <person name="Salcher M."/>
            <person name="Ghai R."/>
            <person name="Kavagutti S V."/>
        </authorList>
    </citation>
    <scope>NUCLEOTIDE SEQUENCE</scope>
</reference>
<feature type="region of interest" description="Disordered" evidence="1">
    <location>
        <begin position="92"/>
        <end position="202"/>
    </location>
</feature>